<sequence length="226" mass="25046">MSKKELFKRYIFFLIGLFVNALGVSFITKAQLGTSPISSVPYTLSMGFSLTMGTFTFILNMFLIVGQIIFLKKDFKKIQLMQIPISLLFGYFIDFTMSLLSILNPTTYFLKVVFLLIGCCILALGVSIEVIANVVMLSGEAFVSAISTKLKKEFGPTKVCFDVTLVVLSIIISIIMFRRVAGVREGTVVAALIVGMIAKFLTKILGFINTKILVDKEEDEEEEIAS</sequence>
<evidence type="ECO:0000313" key="1">
    <source>
        <dbReference type="EMBL" id="URZ09757.1"/>
    </source>
</evidence>
<name>A0A1S8KYE5_9CLOT</name>
<organism evidence="1 2">
    <name type="scientific">Clostridium felsineum</name>
    <dbReference type="NCBI Taxonomy" id="36839"/>
    <lineage>
        <taxon>Bacteria</taxon>
        <taxon>Bacillati</taxon>
        <taxon>Bacillota</taxon>
        <taxon>Clostridia</taxon>
        <taxon>Eubacteriales</taxon>
        <taxon>Clostridiaceae</taxon>
        <taxon>Clostridium</taxon>
    </lineage>
</organism>
<dbReference type="InterPro" id="IPR038750">
    <property type="entry name" value="YczE/YyaS-like"/>
</dbReference>
<accession>A0A1S8KYE5</accession>
<dbReference type="Proteomes" id="UP000190951">
    <property type="component" value="Chromosome"/>
</dbReference>
<evidence type="ECO:0000313" key="2">
    <source>
        <dbReference type="Proteomes" id="UP000190951"/>
    </source>
</evidence>
<dbReference type="Pfam" id="PF19700">
    <property type="entry name" value="DUF6198"/>
    <property type="match status" value="1"/>
</dbReference>
<dbReference type="RefSeq" id="WP_077850680.1">
    <property type="nucleotide sequence ID" value="NZ_CP096983.1"/>
</dbReference>
<dbReference type="STRING" id="84029.CROST_41430"/>
<dbReference type="EMBL" id="CP096983">
    <property type="protein sequence ID" value="URZ09757.1"/>
    <property type="molecule type" value="Genomic_DNA"/>
</dbReference>
<dbReference type="KEGG" id="crw:CROST_004500"/>
<dbReference type="PANTHER" id="PTHR40078">
    <property type="entry name" value="INTEGRAL MEMBRANE PROTEIN-RELATED"/>
    <property type="match status" value="1"/>
</dbReference>
<keyword evidence="2" id="KW-1185">Reference proteome</keyword>
<reference evidence="1 2" key="1">
    <citation type="submission" date="2022-04" db="EMBL/GenBank/DDBJ databases">
        <title>Genome sequence of C. roseum typestrain.</title>
        <authorList>
            <person name="Poehlein A."/>
            <person name="Schoch T."/>
            <person name="Duerre P."/>
            <person name="Daniel R."/>
        </authorList>
    </citation>
    <scope>NUCLEOTIDE SEQUENCE [LARGE SCALE GENOMIC DNA]</scope>
    <source>
        <strain evidence="1 2">DSM 7320</strain>
    </source>
</reference>
<dbReference type="PANTHER" id="PTHR40078:SF1">
    <property type="entry name" value="INTEGRAL MEMBRANE PROTEIN"/>
    <property type="match status" value="1"/>
</dbReference>
<gene>
    <name evidence="1" type="ORF">CROST_004500</name>
</gene>
<dbReference type="AlphaFoldDB" id="A0A1S8KYE5"/>
<protein>
    <submittedName>
        <fullName evidence="1">Uncharacterized protein</fullName>
    </submittedName>
</protein>
<proteinExistence type="predicted"/>